<organism evidence="2 3">
    <name type="scientific">Alcanivorax profundi</name>
    <dbReference type="NCBI Taxonomy" id="2338368"/>
    <lineage>
        <taxon>Bacteria</taxon>
        <taxon>Pseudomonadati</taxon>
        <taxon>Pseudomonadota</taxon>
        <taxon>Gammaproteobacteria</taxon>
        <taxon>Oceanospirillales</taxon>
        <taxon>Alcanivoracaceae</taxon>
        <taxon>Alcanivorax</taxon>
    </lineage>
</organism>
<feature type="transmembrane region" description="Helical" evidence="1">
    <location>
        <begin position="185"/>
        <end position="207"/>
    </location>
</feature>
<dbReference type="PANTHER" id="PTHR39456">
    <property type="entry name" value="METAL-DEPENDENT HYDROLASE"/>
    <property type="match status" value="1"/>
</dbReference>
<keyword evidence="3" id="KW-1185">Reference proteome</keyword>
<dbReference type="Pfam" id="PF10118">
    <property type="entry name" value="Metal_hydrol"/>
    <property type="match status" value="1"/>
</dbReference>
<dbReference type="RefSeq" id="WP_022985235.1">
    <property type="nucleotide sequence ID" value="NZ_QYYA01000003.1"/>
</dbReference>
<dbReference type="EMBL" id="QYYA01000003">
    <property type="protein sequence ID" value="RJG17359.1"/>
    <property type="molecule type" value="Genomic_DNA"/>
</dbReference>
<evidence type="ECO:0000313" key="2">
    <source>
        <dbReference type="EMBL" id="RJG17359.1"/>
    </source>
</evidence>
<gene>
    <name evidence="2" type="ORF">D4A39_11590</name>
</gene>
<sequence length="282" mass="33173">MKMHIMPVRRNLKFHVPDEQVLNWHNWGPTVTQFFNTLSLFFPEGERFFINSVRKYRDRIDDPELQEAVRHFIGQEAMHGREHEDYNQKMVEAGLPVDTQELIVTKLLDAVSRYLPDSMQLAATVALEHLTAILADVLLREPDLIDGSDPAYQKLWHWHALEETEHKAVAFDVFETVFGRGLKAWLLRSSALVLATTIFFALFYPFYLINTWKVGQLFNLKGWWQSFRFQWLSPGGLRRVILPWLDWFKPGFHPWDHDNREYLAEMDQLIGDVEGYQKDQAA</sequence>
<accession>A0A418XX06</accession>
<keyword evidence="1" id="KW-1133">Transmembrane helix</keyword>
<dbReference type="PIRSF" id="PIRSF007580">
    <property type="entry name" value="UCP07580"/>
    <property type="match status" value="1"/>
</dbReference>
<proteinExistence type="predicted"/>
<keyword evidence="2" id="KW-0378">Hydrolase</keyword>
<dbReference type="OrthoDB" id="5727566at2"/>
<keyword evidence="1" id="KW-0812">Transmembrane</keyword>
<name>A0A418XX06_9GAMM</name>
<dbReference type="PANTHER" id="PTHR39456:SF1">
    <property type="entry name" value="METAL-DEPENDENT HYDROLASE"/>
    <property type="match status" value="1"/>
</dbReference>
<dbReference type="InterPro" id="IPR016516">
    <property type="entry name" value="UCP07580"/>
</dbReference>
<keyword evidence="1" id="KW-0472">Membrane</keyword>
<evidence type="ECO:0000256" key="1">
    <source>
        <dbReference type="SAM" id="Phobius"/>
    </source>
</evidence>
<dbReference type="AlphaFoldDB" id="A0A418XX06"/>
<dbReference type="Proteomes" id="UP000283734">
    <property type="component" value="Unassembled WGS sequence"/>
</dbReference>
<evidence type="ECO:0000313" key="3">
    <source>
        <dbReference type="Proteomes" id="UP000283734"/>
    </source>
</evidence>
<reference evidence="2 3" key="1">
    <citation type="submission" date="2018-09" db="EMBL/GenBank/DDBJ databases">
        <title>Alcanivorax profundi sp. nov., isolated from 1000 m-depth seawater of the Mariana Trench.</title>
        <authorList>
            <person name="Liu J."/>
        </authorList>
    </citation>
    <scope>NUCLEOTIDE SEQUENCE [LARGE SCALE GENOMIC DNA]</scope>
    <source>
        <strain evidence="2 3">MTEO17</strain>
    </source>
</reference>
<dbReference type="GO" id="GO:0016787">
    <property type="term" value="F:hydrolase activity"/>
    <property type="evidence" value="ECO:0007669"/>
    <property type="project" value="UniProtKB-KW"/>
</dbReference>
<protein>
    <submittedName>
        <fullName evidence="2">Metal-dependent hydrolase</fullName>
    </submittedName>
</protein>
<comment type="caution">
    <text evidence="2">The sequence shown here is derived from an EMBL/GenBank/DDBJ whole genome shotgun (WGS) entry which is preliminary data.</text>
</comment>